<dbReference type="InterPro" id="IPR029322">
    <property type="entry name" value="DUF4474"/>
</dbReference>
<proteinExistence type="predicted"/>
<sequence>MSPCAQKKLLDELMQPFGFLSCPQQNIITSDIDSWQRTFGYTRLFDYSAPHFKMVFDCEPVYFDYDNRTWLIEFWKGQYGISCGAEIGIYRADTILSPDRLTNARFESISNSLMLPLSMQLFYQGRPLFCIGQTHWWLTGFRPGFFAYPQDLSLRISITFLDREMADSFADALIAKGYCPYDIELCSASVAFTFGIPHSFQPRCKRPFVTHMAQHVNRIYCRIFNKITRPFADCYEQILYLYFYLPFAFRRLLRMKRHKTQKFHRCRR</sequence>
<feature type="domain" description="DUF4474" evidence="1">
    <location>
        <begin position="10"/>
        <end position="246"/>
    </location>
</feature>
<organism evidence="2 3">
    <name type="scientific">Lachnospira intestinalis</name>
    <dbReference type="NCBI Taxonomy" id="3133158"/>
    <lineage>
        <taxon>Bacteria</taxon>
        <taxon>Bacillati</taxon>
        <taxon>Bacillota</taxon>
        <taxon>Clostridia</taxon>
        <taxon>Lachnospirales</taxon>
        <taxon>Lachnospiraceae</taxon>
        <taxon>Lachnospira</taxon>
    </lineage>
</organism>
<evidence type="ECO:0000259" key="1">
    <source>
        <dbReference type="Pfam" id="PF14751"/>
    </source>
</evidence>
<comment type="caution">
    <text evidence="2">The sequence shown here is derived from an EMBL/GenBank/DDBJ whole genome shotgun (WGS) entry which is preliminary data.</text>
</comment>
<evidence type="ECO:0000313" key="2">
    <source>
        <dbReference type="EMBL" id="MEQ2555252.1"/>
    </source>
</evidence>
<protein>
    <submittedName>
        <fullName evidence="2">DUF4474 domain-containing protein</fullName>
    </submittedName>
</protein>
<dbReference type="Proteomes" id="UP001546774">
    <property type="component" value="Unassembled WGS sequence"/>
</dbReference>
<gene>
    <name evidence="2" type="ORF">WMO37_09570</name>
</gene>
<reference evidence="2" key="1">
    <citation type="submission" date="2024-03" db="EMBL/GenBank/DDBJ databases">
        <title>Human intestinal bacterial collection.</title>
        <authorList>
            <person name="Pauvert C."/>
            <person name="Hitch T.C.A."/>
            <person name="Clavel T."/>
        </authorList>
    </citation>
    <scope>NUCLEOTIDE SEQUENCE [LARGE SCALE GENOMIC DNA]</scope>
    <source>
        <strain evidence="2">CLA-AA-H89B</strain>
    </source>
</reference>
<dbReference type="EMBL" id="JBBMFS010000007">
    <property type="protein sequence ID" value="MEQ2555252.1"/>
    <property type="molecule type" value="Genomic_DNA"/>
</dbReference>
<accession>A0ABV1H6C2</accession>
<name>A0ABV1H6C2_9FIRM</name>
<evidence type="ECO:0000313" key="3">
    <source>
        <dbReference type="Proteomes" id="UP001546774"/>
    </source>
</evidence>
<keyword evidence="3" id="KW-1185">Reference proteome</keyword>
<dbReference type="Pfam" id="PF14751">
    <property type="entry name" value="DUF4474"/>
    <property type="match status" value="1"/>
</dbReference>